<proteinExistence type="predicted"/>
<reference evidence="1 2" key="1">
    <citation type="submission" date="2020-04" db="EMBL/GenBank/DDBJ databases">
        <authorList>
            <person name="De Canck E."/>
        </authorList>
    </citation>
    <scope>NUCLEOTIDE SEQUENCE [LARGE SCALE GENOMIC DNA]</scope>
    <source>
        <strain evidence="1 2">LMG 29542</strain>
    </source>
</reference>
<dbReference type="EMBL" id="CADIKH010000236">
    <property type="protein sequence ID" value="CAB3775027.1"/>
    <property type="molecule type" value="Genomic_DNA"/>
</dbReference>
<gene>
    <name evidence="1" type="ORF">LMG29542_08409</name>
</gene>
<name>A0A6J5FC47_9BURK</name>
<evidence type="ECO:0000313" key="1">
    <source>
        <dbReference type="EMBL" id="CAB3775027.1"/>
    </source>
</evidence>
<evidence type="ECO:0000313" key="2">
    <source>
        <dbReference type="Proteomes" id="UP000494363"/>
    </source>
</evidence>
<protein>
    <submittedName>
        <fullName evidence="1">Uncharacterized protein</fullName>
    </submittedName>
</protein>
<dbReference type="Proteomes" id="UP000494363">
    <property type="component" value="Unassembled WGS sequence"/>
</dbReference>
<dbReference type="AlphaFoldDB" id="A0A6J5FC47"/>
<accession>A0A6J5FC47</accession>
<keyword evidence="2" id="KW-1185">Reference proteome</keyword>
<sequence>MHETMDIHDAHERYELHEPFDVLKVRRPWCKSA</sequence>
<organism evidence="1 2">
    <name type="scientific">Paraburkholderia humisilvae</name>
    <dbReference type="NCBI Taxonomy" id="627669"/>
    <lineage>
        <taxon>Bacteria</taxon>
        <taxon>Pseudomonadati</taxon>
        <taxon>Pseudomonadota</taxon>
        <taxon>Betaproteobacteria</taxon>
        <taxon>Burkholderiales</taxon>
        <taxon>Burkholderiaceae</taxon>
        <taxon>Paraburkholderia</taxon>
    </lineage>
</organism>